<dbReference type="Proteomes" id="UP001168098">
    <property type="component" value="Unassembled WGS sequence"/>
</dbReference>
<keyword evidence="6" id="KW-0175">Coiled coil</keyword>
<sequence>MAPMRKSKGRQKFEMTKMTKESNLQKACELCTLCGAKIVMIVFSLGKKVYSFGQPSIESIIDYANVRDLNMQLTQVLNQLECEMRHGEALIVMREANQAWYRWLKFLKLLLENLKKNVAMHADKHMMEALNLATFFSFETKEILFIVISLYYF</sequence>
<dbReference type="PROSITE" id="PS50066">
    <property type="entry name" value="MADS_BOX_2"/>
    <property type="match status" value="1"/>
</dbReference>
<feature type="coiled-coil region" evidence="6">
    <location>
        <begin position="63"/>
        <end position="124"/>
    </location>
</feature>
<dbReference type="GO" id="GO:0000978">
    <property type="term" value="F:RNA polymerase II cis-regulatory region sequence-specific DNA binding"/>
    <property type="evidence" value="ECO:0007669"/>
    <property type="project" value="TreeGrafter"/>
</dbReference>
<evidence type="ECO:0000256" key="5">
    <source>
        <dbReference type="ARBA" id="ARBA00023242"/>
    </source>
</evidence>
<organism evidence="9 10">
    <name type="scientific">Vitis rotundifolia</name>
    <name type="common">Muscadine grape</name>
    <dbReference type="NCBI Taxonomy" id="103349"/>
    <lineage>
        <taxon>Eukaryota</taxon>
        <taxon>Viridiplantae</taxon>
        <taxon>Streptophyta</taxon>
        <taxon>Embryophyta</taxon>
        <taxon>Tracheophyta</taxon>
        <taxon>Spermatophyta</taxon>
        <taxon>Magnoliopsida</taxon>
        <taxon>eudicotyledons</taxon>
        <taxon>Gunneridae</taxon>
        <taxon>Pentapetalae</taxon>
        <taxon>rosids</taxon>
        <taxon>Vitales</taxon>
        <taxon>Vitaceae</taxon>
        <taxon>Viteae</taxon>
        <taxon>Vitis</taxon>
    </lineage>
</organism>
<evidence type="ECO:0000313" key="10">
    <source>
        <dbReference type="Proteomes" id="UP001168098"/>
    </source>
</evidence>
<feature type="domain" description="MADS-box" evidence="8">
    <location>
        <begin position="20"/>
        <end position="56"/>
    </location>
</feature>
<dbReference type="GO" id="GO:0000981">
    <property type="term" value="F:DNA-binding transcription factor activity, RNA polymerase II-specific"/>
    <property type="evidence" value="ECO:0007669"/>
    <property type="project" value="TreeGrafter"/>
</dbReference>
<dbReference type="GO" id="GO:0046983">
    <property type="term" value="F:protein dimerization activity"/>
    <property type="evidence" value="ECO:0007669"/>
    <property type="project" value="InterPro"/>
</dbReference>
<keyword evidence="7" id="KW-0812">Transmembrane</keyword>
<evidence type="ECO:0000256" key="3">
    <source>
        <dbReference type="ARBA" id="ARBA00023125"/>
    </source>
</evidence>
<evidence type="ECO:0000313" key="9">
    <source>
        <dbReference type="EMBL" id="KAJ9705366.1"/>
    </source>
</evidence>
<dbReference type="PANTHER" id="PTHR11945:SF776">
    <property type="entry name" value="AGAMOUS-LIKE 50-RELATED"/>
    <property type="match status" value="1"/>
</dbReference>
<dbReference type="SMART" id="SM00432">
    <property type="entry name" value="MADS"/>
    <property type="match status" value="1"/>
</dbReference>
<reference evidence="9 10" key="1">
    <citation type="journal article" date="2023" name="BMC Biotechnol.">
        <title>Vitis rotundifolia cv Carlos genome sequencing.</title>
        <authorList>
            <person name="Huff M."/>
            <person name="Hulse-Kemp A."/>
            <person name="Scheffler B."/>
            <person name="Youngblood R."/>
            <person name="Simpson S."/>
            <person name="Babiker E."/>
            <person name="Staton M."/>
        </authorList>
    </citation>
    <scope>NUCLEOTIDE SEQUENCE [LARGE SCALE GENOMIC DNA]</scope>
    <source>
        <tissue evidence="9">Leaf</tissue>
    </source>
</reference>
<keyword evidence="2" id="KW-0805">Transcription regulation</keyword>
<dbReference type="SUPFAM" id="SSF55455">
    <property type="entry name" value="SRF-like"/>
    <property type="match status" value="1"/>
</dbReference>
<dbReference type="Pfam" id="PF00319">
    <property type="entry name" value="SRF-TF"/>
    <property type="match status" value="1"/>
</dbReference>
<evidence type="ECO:0000256" key="2">
    <source>
        <dbReference type="ARBA" id="ARBA00023015"/>
    </source>
</evidence>
<keyword evidence="5" id="KW-0539">Nucleus</keyword>
<evidence type="ECO:0000256" key="6">
    <source>
        <dbReference type="SAM" id="Coils"/>
    </source>
</evidence>
<keyword evidence="7" id="KW-0472">Membrane</keyword>
<feature type="transmembrane region" description="Helical" evidence="7">
    <location>
        <begin position="129"/>
        <end position="152"/>
    </location>
</feature>
<name>A0AA39AD33_VITRO</name>
<dbReference type="InterPro" id="IPR036879">
    <property type="entry name" value="TF_MADSbox_sf"/>
</dbReference>
<proteinExistence type="predicted"/>
<keyword evidence="10" id="KW-1185">Reference proteome</keyword>
<keyword evidence="7" id="KW-1133">Transmembrane helix</keyword>
<dbReference type="EMBL" id="JARBHA010000003">
    <property type="protein sequence ID" value="KAJ9705366.1"/>
    <property type="molecule type" value="Genomic_DNA"/>
</dbReference>
<gene>
    <name evidence="9" type="ORF">PVL29_003418</name>
</gene>
<evidence type="ECO:0000256" key="1">
    <source>
        <dbReference type="ARBA" id="ARBA00004123"/>
    </source>
</evidence>
<comment type="subcellular location">
    <subcellularLocation>
        <location evidence="1">Nucleus</location>
    </subcellularLocation>
</comment>
<dbReference type="InterPro" id="IPR002100">
    <property type="entry name" value="TF_MADSbox"/>
</dbReference>
<keyword evidence="3" id="KW-0238">DNA-binding</keyword>
<evidence type="ECO:0000259" key="8">
    <source>
        <dbReference type="PROSITE" id="PS50066"/>
    </source>
</evidence>
<keyword evidence="4" id="KW-0804">Transcription</keyword>
<protein>
    <recommendedName>
        <fullName evidence="8">MADS-box domain-containing protein</fullName>
    </recommendedName>
</protein>
<accession>A0AA39AD33</accession>
<dbReference type="AlphaFoldDB" id="A0AA39AD33"/>
<dbReference type="GO" id="GO:0005634">
    <property type="term" value="C:nucleus"/>
    <property type="evidence" value="ECO:0007669"/>
    <property type="project" value="UniProtKB-SubCell"/>
</dbReference>
<dbReference type="Gene3D" id="3.40.1810.10">
    <property type="entry name" value="Transcription factor, MADS-box"/>
    <property type="match status" value="1"/>
</dbReference>
<evidence type="ECO:0000256" key="7">
    <source>
        <dbReference type="SAM" id="Phobius"/>
    </source>
</evidence>
<evidence type="ECO:0000256" key="4">
    <source>
        <dbReference type="ARBA" id="ARBA00023163"/>
    </source>
</evidence>
<comment type="caution">
    <text evidence="9">The sequence shown here is derived from an EMBL/GenBank/DDBJ whole genome shotgun (WGS) entry which is preliminary data.</text>
</comment>
<dbReference type="PANTHER" id="PTHR11945">
    <property type="entry name" value="MADS BOX PROTEIN"/>
    <property type="match status" value="1"/>
</dbReference>